<dbReference type="GO" id="GO:0004526">
    <property type="term" value="F:ribonuclease P activity"/>
    <property type="evidence" value="ECO:0000314"/>
    <property type="project" value="dictyBase"/>
</dbReference>
<dbReference type="GO" id="GO:0000172">
    <property type="term" value="C:ribonuclease MRP complex"/>
    <property type="evidence" value="ECO:0000318"/>
    <property type="project" value="GO_Central"/>
</dbReference>
<dbReference type="GO" id="GO:0008033">
    <property type="term" value="P:tRNA processing"/>
    <property type="evidence" value="ECO:0000314"/>
    <property type="project" value="dictyBase"/>
</dbReference>
<dbReference type="GO" id="GO:0000447">
    <property type="term" value="P:endonucleolytic cleavage in ITS1 to separate SSU-rRNA from 5.8S rRNA and LSU-rRNA from tricistronic rRNA transcript (SSU-rRNA, 5.8S rRNA, LSU-rRNA)"/>
    <property type="evidence" value="ECO:0000318"/>
    <property type="project" value="GO_Central"/>
</dbReference>
<dbReference type="GO" id="GO:0030677">
    <property type="term" value="C:ribonuclease P complex"/>
    <property type="evidence" value="ECO:0000314"/>
    <property type="project" value="dictyBase"/>
</dbReference>
<dbReference type="PaxDb" id="44689-DDB0233167"/>
<dbReference type="VEuPathDB" id="AmoebaDB:DDB_G0279961"/>
<dbReference type="AlphaFoldDB" id="Q54W23"/>
<evidence type="ECO:0000256" key="1">
    <source>
        <dbReference type="SAM" id="MobiDB-lite"/>
    </source>
</evidence>
<accession>Q2V623</accession>
<dbReference type="SMR" id="Q54W23"/>
<gene>
    <name evidence="3" type="primary">drpp40</name>
    <name evidence="2" type="ORF">DDB0205891</name>
    <name evidence="3" type="ORF">DDB_G0279961</name>
</gene>
<proteinExistence type="evidence at transcript level"/>
<reference evidence="3 4" key="1">
    <citation type="journal article" date="2005" name="Nature">
        <title>The genome of the social amoeba Dictyostelium discoideum.</title>
        <authorList>
            <consortium name="The Dictyostelium discoideum Sequencing Consortium"/>
            <person name="Eichinger L."/>
            <person name="Pachebat J.A."/>
            <person name="Glockner G."/>
            <person name="Rajandream M.A."/>
            <person name="Sucgang R."/>
            <person name="Berriman M."/>
            <person name="Song J."/>
            <person name="Olsen R."/>
            <person name="Szafranski K."/>
            <person name="Xu Q."/>
            <person name="Tunggal B."/>
            <person name="Kummerfeld S."/>
            <person name="Madera M."/>
            <person name="Konfortov B.A."/>
            <person name="Rivero F."/>
            <person name="Bankier A.T."/>
            <person name="Lehmann R."/>
            <person name="Hamlin N."/>
            <person name="Davies R."/>
            <person name="Gaudet P."/>
            <person name="Fey P."/>
            <person name="Pilcher K."/>
            <person name="Chen G."/>
            <person name="Saunders D."/>
            <person name="Sodergren E."/>
            <person name="Davis P."/>
            <person name="Kerhornou A."/>
            <person name="Nie X."/>
            <person name="Hall N."/>
            <person name="Anjard C."/>
            <person name="Hemphill L."/>
            <person name="Bason N."/>
            <person name="Farbrother P."/>
            <person name="Desany B."/>
            <person name="Just E."/>
            <person name="Morio T."/>
            <person name="Rost R."/>
            <person name="Churcher C."/>
            <person name="Cooper J."/>
            <person name="Haydock S."/>
            <person name="van Driessche N."/>
            <person name="Cronin A."/>
            <person name="Goodhead I."/>
            <person name="Muzny D."/>
            <person name="Mourier T."/>
            <person name="Pain A."/>
            <person name="Lu M."/>
            <person name="Harper D."/>
            <person name="Lindsay R."/>
            <person name="Hauser H."/>
            <person name="James K."/>
            <person name="Quiles M."/>
            <person name="Madan Babu M."/>
            <person name="Saito T."/>
            <person name="Buchrieser C."/>
            <person name="Wardroper A."/>
            <person name="Felder M."/>
            <person name="Thangavelu M."/>
            <person name="Johnson D."/>
            <person name="Knights A."/>
            <person name="Loulseged H."/>
            <person name="Mungall K."/>
            <person name="Oliver K."/>
            <person name="Price C."/>
            <person name="Quail M.A."/>
            <person name="Urushihara H."/>
            <person name="Hernandez J."/>
            <person name="Rabbinowitsch E."/>
            <person name="Steffen D."/>
            <person name="Sanders M."/>
            <person name="Ma J."/>
            <person name="Kohara Y."/>
            <person name="Sharp S."/>
            <person name="Simmonds M."/>
            <person name="Spiegler S."/>
            <person name="Tivey A."/>
            <person name="Sugano S."/>
            <person name="White B."/>
            <person name="Walker D."/>
            <person name="Woodward J."/>
            <person name="Winckler T."/>
            <person name="Tanaka Y."/>
            <person name="Shaulsky G."/>
            <person name="Schleicher M."/>
            <person name="Weinstock G."/>
            <person name="Rosenthal A."/>
            <person name="Cox E.C."/>
            <person name="Chisholm R.L."/>
            <person name="Gibbs R."/>
            <person name="Loomis W.F."/>
            <person name="Platzer M."/>
            <person name="Kay R.R."/>
            <person name="Williams J."/>
            <person name="Dear P.H."/>
            <person name="Noegel A.A."/>
            <person name="Barrell B."/>
            <person name="Kuspa A."/>
        </authorList>
    </citation>
    <scope>NUCLEOTIDE SEQUENCE [LARGE SCALE GENOMIC DNA]</scope>
    <source>
        <strain evidence="3 4">AX4</strain>
    </source>
</reference>
<evidence type="ECO:0000313" key="3">
    <source>
        <dbReference type="EMBL" id="EAL67452.1"/>
    </source>
</evidence>
<dbReference type="FunCoup" id="Q54W23">
    <property type="interactions" value="67"/>
</dbReference>
<keyword evidence="4" id="KW-1185">Reference proteome</keyword>
<dbReference type="GO" id="GO:0030681">
    <property type="term" value="C:multimeric ribonuclease P complex"/>
    <property type="evidence" value="ECO:0000318"/>
    <property type="project" value="GO_Central"/>
</dbReference>
<dbReference type="PANTHER" id="PTHR15396:SF1">
    <property type="entry name" value="RIBONUCLEASE P PROTEIN SUBUNIT P40"/>
    <property type="match status" value="1"/>
</dbReference>
<dbReference type="KEGG" id="ddi:DDB_G0279961"/>
<name>Q54W23_DICDI</name>
<organism evidence="3 4">
    <name type="scientific">Dictyostelium discoideum</name>
    <name type="common">Social amoeba</name>
    <dbReference type="NCBI Taxonomy" id="44689"/>
    <lineage>
        <taxon>Eukaryota</taxon>
        <taxon>Amoebozoa</taxon>
        <taxon>Evosea</taxon>
        <taxon>Eumycetozoa</taxon>
        <taxon>Dictyostelia</taxon>
        <taxon>Dictyosteliales</taxon>
        <taxon>Dictyosteliaceae</taxon>
        <taxon>Dictyostelium</taxon>
    </lineage>
</organism>
<reference evidence="3" key="3">
    <citation type="submission" date="2009-08" db="EMBL/GenBank/DDBJ databases">
        <authorList>
            <consortium name="The Dictyostelium discoideum Sequencing Consortium"/>
            <person name="Eichinger L."/>
            <person name="Pachebat J.A."/>
            <person name="Gloeckner G."/>
            <person name="Rajandream M.-A."/>
            <person name="Sucgang R."/>
            <person name="Song J."/>
            <person name="Cox E.C."/>
            <person name="Tunggal B."/>
            <person name="Szafranski K."/>
            <person name="Konfortov B.A."/>
            <person name="Farbrother P."/>
            <person name="Bankier A.T."/>
            <person name="Lehmann R."/>
            <person name="Hamlin N."/>
            <person name="Xu Q."/>
            <person name="Davies R."/>
            <person name="Gaudet P."/>
            <person name="Fey P."/>
            <person name="Pilcher K."/>
            <person name="Chen G."/>
            <person name="Saunders D."/>
            <person name="Sodergren E."/>
            <person name="Davis P."/>
            <person name="Nie X."/>
            <person name="Kerhornou A."/>
            <person name="Hemphill L."/>
            <person name="Bason N."/>
            <person name="Berriman M."/>
            <person name="Desany B."/>
            <person name="Churcher C."/>
            <person name="Cooper J."/>
            <person name="van Driessche N."/>
            <person name="Cronin A."/>
            <person name="Goodhead I."/>
            <person name="Muzny D."/>
            <person name="Hall N."/>
            <person name="Harper D."/>
            <person name="Lindsay R."/>
            <person name="Hauser H."/>
            <person name="James K."/>
            <person name="Quiles M."/>
            <person name="Buchrieser C."/>
            <person name="Wardroper A."/>
            <person name="Thangavelu M."/>
            <person name="Johnson D."/>
            <person name="Knights A."/>
            <person name="Loulseged H."/>
            <person name="Mungall K."/>
            <person name="Price C."/>
            <person name="Ma J."/>
            <person name="Quail M."/>
            <person name="Hernandez J."/>
            <person name="Rabbinowitsch E."/>
            <person name="Steffen D."/>
            <person name="Sanders M."/>
            <person name="Weinstock G."/>
            <person name="Sharp S."/>
            <person name="Just E."/>
            <person name="Shaulsky G."/>
            <person name="Simmonds M."/>
            <person name="Tivey A."/>
            <person name="White B."/>
            <person name="Walker D."/>
            <person name="Woodward J."/>
            <person name="Winckler T."/>
            <person name="Schleicher M."/>
            <person name="Rosenthal A."/>
            <person name="Rivero F."/>
            <person name="Chisholm R.L."/>
            <person name="Gibbs R."/>
            <person name="Loomis W.F."/>
            <person name="Platzer M."/>
            <person name="Kay R.R."/>
            <person name="Williams J."/>
            <person name="Dear P.H."/>
            <person name="Noegel A.A."/>
            <person name="Barrell B."/>
            <person name="Kuspa A."/>
        </authorList>
    </citation>
    <scope>NUCLEOTIDE SEQUENCE</scope>
    <source>
        <strain evidence="3">AX4</strain>
    </source>
</reference>
<feature type="region of interest" description="Disordered" evidence="1">
    <location>
        <begin position="58"/>
        <end position="81"/>
    </location>
</feature>
<evidence type="ECO:0000313" key="4">
    <source>
        <dbReference type="Proteomes" id="UP000002195"/>
    </source>
</evidence>
<dbReference type="Pfam" id="PF08584">
    <property type="entry name" value="Ribonuc_P_40"/>
    <property type="match status" value="1"/>
</dbReference>
<dbReference type="PANTHER" id="PTHR15396">
    <property type="entry name" value="RIBONUCLEASE P PROTEIN SUBUNIT P40"/>
    <property type="match status" value="1"/>
</dbReference>
<dbReference type="EMBL" id="AAFI02000035">
    <property type="protein sequence ID" value="EAL67452.1"/>
    <property type="molecule type" value="Genomic_DNA"/>
</dbReference>
<dbReference type="EMBL" id="DQ295793">
    <property type="protein sequence ID" value="ABB95687.2"/>
    <property type="molecule type" value="mRNA"/>
</dbReference>
<accession>Q54W23</accession>
<evidence type="ECO:0000313" key="2">
    <source>
        <dbReference type="EMBL" id="ABB95687.2"/>
    </source>
</evidence>
<protein>
    <submittedName>
        <fullName evidence="2 3">RNase P protein subunit</fullName>
    </submittedName>
</protein>
<dbReference type="OMA" id="HAYNCRV"/>
<dbReference type="InterPro" id="IPR013893">
    <property type="entry name" value="RNase_P_Rpp40"/>
</dbReference>
<dbReference type="dictyBase" id="DDB_G0279961">
    <property type="gene designation" value="drpp40"/>
</dbReference>
<dbReference type="Proteomes" id="UP000002195">
    <property type="component" value="Unassembled WGS sequence"/>
</dbReference>
<reference evidence="2" key="2">
    <citation type="journal article" date="2007" name="Gene">
        <title>DRpp20 and DRpp40: Two protein subunits involved in Dictyostelium discoideum ribonuclease P holoenzyme assembly.</title>
        <authorList>
            <person name="Kalavrizioti D."/>
            <person name="Vourekas A."/>
            <person name="Drainas D."/>
        </authorList>
    </citation>
    <scope>NUCLEOTIDE SEQUENCE</scope>
</reference>
<dbReference type="HOGENOM" id="CLU_065211_1_0_1"/>
<dbReference type="RefSeq" id="XP_641427.1">
    <property type="nucleotide sequence ID" value="XM_636335.1"/>
</dbReference>
<dbReference type="GeneID" id="8622311"/>
<dbReference type="eggNOG" id="ENOG502QYXE">
    <property type="taxonomic scope" value="Eukaryota"/>
</dbReference>
<dbReference type="STRING" id="44689.Q54W23"/>
<dbReference type="GO" id="GO:0001682">
    <property type="term" value="P:tRNA 5'-leader removal"/>
    <property type="evidence" value="ECO:0000318"/>
    <property type="project" value="GO_Central"/>
</dbReference>
<sequence length="424" mass="48185">MSIINNEVPNNKILLKRITVDPNDKEQIENFNKNFITNHVFNQKVEIILPIKKGANEEVEEDNNNESDKKSQQKPKAKGSLLSQASSSYLLVEGEFTSLFQEQSITPLPSSSNNKSLDGINTKQLYYQIETTLDLLLSHEFIDKYIKNGGFYAISQLNFIDSGNVVAFLPNSKIILNVDKETYQELGLLGKSSVFKNLQRYIITLDMTSKEYQRGSKSYTRLIWSLKDRLSSINLICFYQKLNSTQLQSIDFPQGVKVLPSYNQPTQEILNLRLPTLNIINENLNINNSNNDIKMIYNDFINEWVEVLGFASLGINLNQVKDFEIGNSLLSQCPIATKCLKATQKGLVSNSFILELIEKIKLMLSKGLIEYGVLNIYGFADTPISWNSIEHNFLYGGENDQSLLILPNNKFISSNLIGTYDYYC</sequence>